<sequence length="64" mass="7564">MKKNEMLKGFLSHYQYDIEIFTNNLEEKQGKMPTSQEEKVRKTEISKPKSWESIAFSLGKQCFC</sequence>
<dbReference type="EMBL" id="DXAV01000015">
    <property type="protein sequence ID" value="HIZ90749.1"/>
    <property type="molecule type" value="Genomic_DNA"/>
</dbReference>
<gene>
    <name evidence="1" type="ORF">H9807_01300</name>
</gene>
<accession>A0A9D2GWM9</accession>
<organism evidence="1 2">
    <name type="scientific">Candidatus Bacteroides merdavium</name>
    <dbReference type="NCBI Taxonomy" id="2838472"/>
    <lineage>
        <taxon>Bacteria</taxon>
        <taxon>Pseudomonadati</taxon>
        <taxon>Bacteroidota</taxon>
        <taxon>Bacteroidia</taxon>
        <taxon>Bacteroidales</taxon>
        <taxon>Bacteroidaceae</taxon>
        <taxon>Bacteroides</taxon>
    </lineage>
</organism>
<protein>
    <submittedName>
        <fullName evidence="1">Uncharacterized protein</fullName>
    </submittedName>
</protein>
<reference evidence="1" key="1">
    <citation type="journal article" date="2021" name="PeerJ">
        <title>Extensive microbial diversity within the chicken gut microbiome revealed by metagenomics and culture.</title>
        <authorList>
            <person name="Gilroy R."/>
            <person name="Ravi A."/>
            <person name="Getino M."/>
            <person name="Pursley I."/>
            <person name="Horton D.L."/>
            <person name="Alikhan N.F."/>
            <person name="Baker D."/>
            <person name="Gharbi K."/>
            <person name="Hall N."/>
            <person name="Watson M."/>
            <person name="Adriaenssens E.M."/>
            <person name="Foster-Nyarko E."/>
            <person name="Jarju S."/>
            <person name="Secka A."/>
            <person name="Antonio M."/>
            <person name="Oren A."/>
            <person name="Chaudhuri R.R."/>
            <person name="La Ragione R."/>
            <person name="Hildebrand F."/>
            <person name="Pallen M.J."/>
        </authorList>
    </citation>
    <scope>NUCLEOTIDE SEQUENCE</scope>
    <source>
        <strain evidence="1">CHK118-2852</strain>
    </source>
</reference>
<evidence type="ECO:0000313" key="2">
    <source>
        <dbReference type="Proteomes" id="UP000824108"/>
    </source>
</evidence>
<name>A0A9D2GWM9_9BACE</name>
<dbReference type="AlphaFoldDB" id="A0A9D2GWM9"/>
<reference evidence="1" key="2">
    <citation type="submission" date="2021-04" db="EMBL/GenBank/DDBJ databases">
        <authorList>
            <person name="Gilroy R."/>
        </authorList>
    </citation>
    <scope>NUCLEOTIDE SEQUENCE</scope>
    <source>
        <strain evidence="1">CHK118-2852</strain>
    </source>
</reference>
<dbReference type="Proteomes" id="UP000824108">
    <property type="component" value="Unassembled WGS sequence"/>
</dbReference>
<comment type="caution">
    <text evidence="1">The sequence shown here is derived from an EMBL/GenBank/DDBJ whole genome shotgun (WGS) entry which is preliminary data.</text>
</comment>
<evidence type="ECO:0000313" key="1">
    <source>
        <dbReference type="EMBL" id="HIZ90749.1"/>
    </source>
</evidence>
<proteinExistence type="predicted"/>